<protein>
    <submittedName>
        <fullName evidence="3">Uncharacterized protein</fullName>
    </submittedName>
</protein>
<evidence type="ECO:0000313" key="3">
    <source>
        <dbReference type="WBParaSite" id="ALUE_0001594501-mRNA-1"/>
    </source>
</evidence>
<dbReference type="WBParaSite" id="ALUE_0001594501-mRNA-1">
    <property type="protein sequence ID" value="ALUE_0001594501-mRNA-1"/>
    <property type="gene ID" value="ALUE_0001594501"/>
</dbReference>
<evidence type="ECO:0000313" key="2">
    <source>
        <dbReference type="Proteomes" id="UP000036681"/>
    </source>
</evidence>
<feature type="compositionally biased region" description="Basic and acidic residues" evidence="1">
    <location>
        <begin position="376"/>
        <end position="388"/>
    </location>
</feature>
<name>A0A9J2Q365_ASCLU</name>
<feature type="region of interest" description="Disordered" evidence="1">
    <location>
        <begin position="233"/>
        <end position="262"/>
    </location>
</feature>
<organism evidence="2 3">
    <name type="scientific">Ascaris lumbricoides</name>
    <name type="common">Giant roundworm</name>
    <dbReference type="NCBI Taxonomy" id="6252"/>
    <lineage>
        <taxon>Eukaryota</taxon>
        <taxon>Metazoa</taxon>
        <taxon>Ecdysozoa</taxon>
        <taxon>Nematoda</taxon>
        <taxon>Chromadorea</taxon>
        <taxon>Rhabditida</taxon>
        <taxon>Spirurina</taxon>
        <taxon>Ascaridomorpha</taxon>
        <taxon>Ascaridoidea</taxon>
        <taxon>Ascarididae</taxon>
        <taxon>Ascaris</taxon>
    </lineage>
</organism>
<accession>A0A9J2Q365</accession>
<dbReference type="AlphaFoldDB" id="A0A9J2Q365"/>
<dbReference type="Proteomes" id="UP000036681">
    <property type="component" value="Unplaced"/>
</dbReference>
<feature type="region of interest" description="Disordered" evidence="1">
    <location>
        <begin position="155"/>
        <end position="221"/>
    </location>
</feature>
<proteinExistence type="predicted"/>
<feature type="region of interest" description="Disordered" evidence="1">
    <location>
        <begin position="349"/>
        <end position="368"/>
    </location>
</feature>
<keyword evidence="2" id="KW-1185">Reference proteome</keyword>
<feature type="region of interest" description="Disordered" evidence="1">
    <location>
        <begin position="376"/>
        <end position="405"/>
    </location>
</feature>
<feature type="compositionally biased region" description="Low complexity" evidence="1">
    <location>
        <begin position="248"/>
        <end position="259"/>
    </location>
</feature>
<sequence length="405" mass="45378">LRYLLGHNNIERLNQYFYFRNKEADGETSHNSAIDHFSGAYASVILNNRKVEIPYIDADPHMAAIILNLEKGRLKPRRNHTARPSSAIITSEEFVDMKSSFSSEILLILNEASPDSPIQPLKKKVFRSKSSQPPNVARRRFNDNIKCTTLPHAEEDANDEEDNIEMSRKSHRCNSESIEPIIAPESVTAEKHSRARAKLLKRTEDDSQCSNSSSGSTERTLKNSLLSSAGKFKSAFSRTKKQQQPCDNNSNLNLYSNGNAPMRPMKSKTKIQSAPGEVELIESATQNMAISQKTNIERNAADEDVNSAKLPDKDVSSGDLKVRLNGADTEFQGNSTTNTAFTTMSITSTTPPQQLKKETVGSDLSSKQFIQPFMELGERRERDRKECAKIQQRRPSTRADYTDFG</sequence>
<evidence type="ECO:0000256" key="1">
    <source>
        <dbReference type="SAM" id="MobiDB-lite"/>
    </source>
</evidence>
<reference evidence="3" key="1">
    <citation type="submission" date="2023-03" db="UniProtKB">
        <authorList>
            <consortium name="WormBaseParasite"/>
        </authorList>
    </citation>
    <scope>IDENTIFICATION</scope>
</reference>